<name>A0A240E742_9GAMM</name>
<dbReference type="Proteomes" id="UP000219042">
    <property type="component" value="Unassembled WGS sequence"/>
</dbReference>
<dbReference type="AlphaFoldDB" id="A0A240E742"/>
<feature type="transmembrane region" description="Helical" evidence="1">
    <location>
        <begin position="6"/>
        <end position="27"/>
    </location>
</feature>
<reference evidence="3" key="1">
    <citation type="submission" date="2016-09" db="EMBL/GenBank/DDBJ databases">
        <authorList>
            <person name="Varghese N."/>
            <person name="Submissions S."/>
        </authorList>
    </citation>
    <scope>NUCLEOTIDE SEQUENCE [LARGE SCALE GENOMIC DNA]</scope>
    <source>
        <strain evidence="3">ANC 4466</strain>
    </source>
</reference>
<accession>A0A240E742</accession>
<sequence>MEKHAGATLIIILIILVVVTLLGTIAVRSGILGLKIATNSQIRELLLENSNAALFNIEDPAQVTRQLAEDGIFAYFRSAENARDELVFCYRASENVFFSRGKASAILVNNNTVTITKQGVDGFCQAHQFASGRSAILSQVYVSKNTTSSQPFATVPRGSSLGEGQQTSMLNPIHVTVISVLPSFSAATKAQIETCFRKPSLKQGAIQTVAKCFNDLDMPYNMQHADYIVGGEPKLIDR</sequence>
<keyword evidence="1" id="KW-1133">Transmembrane helix</keyword>
<evidence type="ECO:0000256" key="1">
    <source>
        <dbReference type="SAM" id="Phobius"/>
    </source>
</evidence>
<protein>
    <recommendedName>
        <fullName evidence="4">Pilus assembly protein PilX</fullName>
    </recommendedName>
</protein>
<evidence type="ECO:0000313" key="2">
    <source>
        <dbReference type="EMBL" id="SNX44567.1"/>
    </source>
</evidence>
<keyword evidence="1" id="KW-0472">Membrane</keyword>
<dbReference type="EMBL" id="OANT01000003">
    <property type="protein sequence ID" value="SNX44567.1"/>
    <property type="molecule type" value="Genomic_DNA"/>
</dbReference>
<evidence type="ECO:0008006" key="4">
    <source>
        <dbReference type="Google" id="ProtNLM"/>
    </source>
</evidence>
<dbReference type="OrthoDB" id="6707347at2"/>
<proteinExistence type="predicted"/>
<keyword evidence="1" id="KW-0812">Transmembrane</keyword>
<dbReference type="RefSeq" id="WP_097078806.1">
    <property type="nucleotide sequence ID" value="NZ_BAABHT010000001.1"/>
</dbReference>
<keyword evidence="3" id="KW-1185">Reference proteome</keyword>
<organism evidence="2 3">
    <name type="scientific">Acinetobacter puyangensis</name>
    <dbReference type="NCBI Taxonomy" id="1096779"/>
    <lineage>
        <taxon>Bacteria</taxon>
        <taxon>Pseudomonadati</taxon>
        <taxon>Pseudomonadota</taxon>
        <taxon>Gammaproteobacteria</taxon>
        <taxon>Moraxellales</taxon>
        <taxon>Moraxellaceae</taxon>
        <taxon>Acinetobacter</taxon>
    </lineage>
</organism>
<gene>
    <name evidence="2" type="ORF">SAMN05421731_103305</name>
</gene>
<evidence type="ECO:0000313" key="3">
    <source>
        <dbReference type="Proteomes" id="UP000219042"/>
    </source>
</evidence>